<name>A0AC59Y7Z2_RANTA</name>
<protein>
    <submittedName>
        <fullName evidence="1">Uncharacterized protein</fullName>
    </submittedName>
</protein>
<accession>A0AC59Y7Z2</accession>
<reference evidence="1" key="2">
    <citation type="submission" date="2025-03" db="EMBL/GenBank/DDBJ databases">
        <authorList>
            <consortium name="ELIXIR-Norway"/>
            <consortium name="Elixir Norway"/>
        </authorList>
    </citation>
    <scope>NUCLEOTIDE SEQUENCE</scope>
</reference>
<evidence type="ECO:0000313" key="1">
    <source>
        <dbReference type="EMBL" id="CAM9467190.1"/>
    </source>
</evidence>
<organism evidence="1 2">
    <name type="scientific">Rangifer tarandus platyrhynchus</name>
    <name type="common">Svalbard reindeer</name>
    <dbReference type="NCBI Taxonomy" id="3082113"/>
    <lineage>
        <taxon>Eukaryota</taxon>
        <taxon>Metazoa</taxon>
        <taxon>Chordata</taxon>
        <taxon>Craniata</taxon>
        <taxon>Vertebrata</taxon>
        <taxon>Euteleostomi</taxon>
        <taxon>Mammalia</taxon>
        <taxon>Eutheria</taxon>
        <taxon>Laurasiatheria</taxon>
        <taxon>Artiodactyla</taxon>
        <taxon>Ruminantia</taxon>
        <taxon>Pecora</taxon>
        <taxon>Cervidae</taxon>
        <taxon>Odocoileinae</taxon>
        <taxon>Rangifer</taxon>
    </lineage>
</organism>
<evidence type="ECO:0000313" key="2">
    <source>
        <dbReference type="Proteomes" id="UP001162501"/>
    </source>
</evidence>
<proteinExistence type="predicted"/>
<reference evidence="1" key="1">
    <citation type="submission" date="2023-05" db="EMBL/GenBank/DDBJ databases">
        <authorList>
            <consortium name="ELIXIR-Norway"/>
        </authorList>
    </citation>
    <scope>NUCLEOTIDE SEQUENCE</scope>
</reference>
<dbReference type="EMBL" id="OX596095">
    <property type="protein sequence ID" value="CAM9467190.1"/>
    <property type="molecule type" value="Genomic_DNA"/>
</dbReference>
<sequence>MATSTNYCVYTESRKSSTVSGDSSWGTRNGDGGQQSLGYVLESSPQDRLMGWNVRMRQSKELNSRYTVGPEAGVKKNSVASSNGSLSGTYQFSLKTALQLGKPTAAA</sequence>
<dbReference type="Proteomes" id="UP001162501">
    <property type="component" value="Chromosome 11"/>
</dbReference>
<gene>
    <name evidence="1" type="ORF">MRATA1EN22A_LOCUS2912</name>
</gene>